<dbReference type="InterPro" id="IPR001014">
    <property type="entry name" value="Ribosomal_uL23_CS"/>
</dbReference>
<comment type="function">
    <text evidence="6">One of the early assembly proteins it binds 23S rRNA. One of the proteins that surrounds the polypeptide exit tunnel on the outside of the ribosome. Forms the main docking site for trigger factor binding to the ribosome.</text>
</comment>
<keyword evidence="9" id="KW-1185">Reference proteome</keyword>
<dbReference type="GO" id="GO:0003735">
    <property type="term" value="F:structural constituent of ribosome"/>
    <property type="evidence" value="ECO:0007669"/>
    <property type="project" value="InterPro"/>
</dbReference>
<dbReference type="GO" id="GO:0019843">
    <property type="term" value="F:rRNA binding"/>
    <property type="evidence" value="ECO:0007669"/>
    <property type="project" value="UniProtKB-UniRule"/>
</dbReference>
<evidence type="ECO:0000256" key="2">
    <source>
        <dbReference type="ARBA" id="ARBA00022730"/>
    </source>
</evidence>
<organism evidence="8 9">
    <name type="scientific">Aquicella siphonis</name>
    <dbReference type="NCBI Taxonomy" id="254247"/>
    <lineage>
        <taxon>Bacteria</taxon>
        <taxon>Pseudomonadati</taxon>
        <taxon>Pseudomonadota</taxon>
        <taxon>Gammaproteobacteria</taxon>
        <taxon>Legionellales</taxon>
        <taxon>Coxiellaceae</taxon>
        <taxon>Aquicella</taxon>
    </lineage>
</organism>
<dbReference type="KEGG" id="asip:AQUSIP_04480"/>
<dbReference type="RefSeq" id="WP_148338209.1">
    <property type="nucleotide sequence ID" value="NZ_LR699119.1"/>
</dbReference>
<evidence type="ECO:0000256" key="7">
    <source>
        <dbReference type="RuleBase" id="RU003934"/>
    </source>
</evidence>
<dbReference type="InterPro" id="IPR012678">
    <property type="entry name" value="Ribosomal_uL23/eL15/eS24_sf"/>
</dbReference>
<dbReference type="InterPro" id="IPR013025">
    <property type="entry name" value="Ribosomal_uL23-like"/>
</dbReference>
<dbReference type="InterPro" id="IPR012677">
    <property type="entry name" value="Nucleotide-bd_a/b_plait_sf"/>
</dbReference>
<protein>
    <recommendedName>
        <fullName evidence="6">Large ribosomal subunit protein uL23</fullName>
    </recommendedName>
</protein>
<dbReference type="OrthoDB" id="9793353at2"/>
<comment type="similarity">
    <text evidence="1 6 7">Belongs to the universal ribosomal protein uL23 family.</text>
</comment>
<dbReference type="GO" id="GO:0005840">
    <property type="term" value="C:ribosome"/>
    <property type="evidence" value="ECO:0007669"/>
    <property type="project" value="UniProtKB-KW"/>
</dbReference>
<dbReference type="FunFam" id="3.30.70.330:FF:000001">
    <property type="entry name" value="50S ribosomal protein L23"/>
    <property type="match status" value="1"/>
</dbReference>
<gene>
    <name evidence="6 8" type="primary">rplW</name>
    <name evidence="8" type="ORF">AQUSIP_04480</name>
</gene>
<dbReference type="HAMAP" id="MF_01369_B">
    <property type="entry name" value="Ribosomal_uL23_B"/>
    <property type="match status" value="1"/>
</dbReference>
<dbReference type="PANTHER" id="PTHR11620">
    <property type="entry name" value="60S RIBOSOMAL PROTEIN L23A"/>
    <property type="match status" value="1"/>
</dbReference>
<accession>A0A5E4PFM6</accession>
<keyword evidence="2 6" id="KW-0699">rRNA-binding</keyword>
<dbReference type="Proteomes" id="UP000324194">
    <property type="component" value="Chromosome 1"/>
</dbReference>
<name>A0A5E4PFM6_9COXI</name>
<evidence type="ECO:0000256" key="3">
    <source>
        <dbReference type="ARBA" id="ARBA00022884"/>
    </source>
</evidence>
<dbReference type="PROSITE" id="PS00050">
    <property type="entry name" value="RIBOSOMAL_L23"/>
    <property type="match status" value="1"/>
</dbReference>
<keyword evidence="5 6" id="KW-0687">Ribonucleoprotein</keyword>
<evidence type="ECO:0000313" key="8">
    <source>
        <dbReference type="EMBL" id="VVC75161.1"/>
    </source>
</evidence>
<sequence length="98" mass="11340">MNQERLLQVILTPHVSEKSTIAMEKRNEYVFEVADNATKPEVKDAIEHLFNAKVKTVRIVNVRPKKKMFRGFEGKRQGWKKAYVTLQADQKLDIIGAQ</sequence>
<dbReference type="GO" id="GO:0006412">
    <property type="term" value="P:translation"/>
    <property type="evidence" value="ECO:0007669"/>
    <property type="project" value="UniProtKB-UniRule"/>
</dbReference>
<evidence type="ECO:0000313" key="9">
    <source>
        <dbReference type="Proteomes" id="UP000324194"/>
    </source>
</evidence>
<reference evidence="8 9" key="1">
    <citation type="submission" date="2019-08" db="EMBL/GenBank/DDBJ databases">
        <authorList>
            <person name="Guy L."/>
        </authorList>
    </citation>
    <scope>NUCLEOTIDE SEQUENCE [LARGE SCALE GENOMIC DNA]</scope>
    <source>
        <strain evidence="8 9">SGT-108</strain>
    </source>
</reference>
<evidence type="ECO:0000256" key="1">
    <source>
        <dbReference type="ARBA" id="ARBA00006700"/>
    </source>
</evidence>
<dbReference type="NCBIfam" id="NF004359">
    <property type="entry name" value="PRK05738.1-3"/>
    <property type="match status" value="1"/>
</dbReference>
<evidence type="ECO:0000256" key="5">
    <source>
        <dbReference type="ARBA" id="ARBA00023274"/>
    </source>
</evidence>
<dbReference type="SUPFAM" id="SSF54189">
    <property type="entry name" value="Ribosomal proteins S24e, L23 and L15e"/>
    <property type="match status" value="1"/>
</dbReference>
<evidence type="ECO:0000256" key="4">
    <source>
        <dbReference type="ARBA" id="ARBA00022980"/>
    </source>
</evidence>
<evidence type="ECO:0000256" key="6">
    <source>
        <dbReference type="HAMAP-Rule" id="MF_01369"/>
    </source>
</evidence>
<dbReference type="EMBL" id="LR699119">
    <property type="protein sequence ID" value="VVC75161.1"/>
    <property type="molecule type" value="Genomic_DNA"/>
</dbReference>
<dbReference type="Gene3D" id="3.30.70.330">
    <property type="match status" value="1"/>
</dbReference>
<keyword evidence="4 6" id="KW-0689">Ribosomal protein</keyword>
<proteinExistence type="inferred from homology"/>
<dbReference type="AlphaFoldDB" id="A0A5E4PFM6"/>
<dbReference type="Pfam" id="PF00276">
    <property type="entry name" value="Ribosomal_L23"/>
    <property type="match status" value="1"/>
</dbReference>
<dbReference type="GO" id="GO:1990904">
    <property type="term" value="C:ribonucleoprotein complex"/>
    <property type="evidence" value="ECO:0007669"/>
    <property type="project" value="UniProtKB-KW"/>
</dbReference>
<dbReference type="NCBIfam" id="NF004363">
    <property type="entry name" value="PRK05738.2-4"/>
    <property type="match status" value="1"/>
</dbReference>
<comment type="subunit">
    <text evidence="6">Part of the 50S ribosomal subunit. Contacts protein L29, and trigger factor when it is bound to the ribosome.</text>
</comment>
<keyword evidence="3 6" id="KW-0694">RNA-binding</keyword>